<dbReference type="Proteomes" id="UP000003752">
    <property type="component" value="Unassembled WGS sequence"/>
</dbReference>
<evidence type="ECO:0000256" key="1">
    <source>
        <dbReference type="ARBA" id="ARBA00023125"/>
    </source>
</evidence>
<dbReference type="InterPro" id="IPR050624">
    <property type="entry name" value="HTH-type_Tx_Regulator"/>
</dbReference>
<evidence type="ECO:0000259" key="3">
    <source>
        <dbReference type="PROSITE" id="PS50977"/>
    </source>
</evidence>
<feature type="DNA-binding region" description="H-T-H motif" evidence="2">
    <location>
        <begin position="31"/>
        <end position="50"/>
    </location>
</feature>
<protein>
    <submittedName>
        <fullName evidence="4">Transcriptional regulator, TetR family</fullName>
    </submittedName>
</protein>
<dbReference type="AlphaFoldDB" id="C0XK84"/>
<dbReference type="PROSITE" id="PS50977">
    <property type="entry name" value="HTH_TETR_2"/>
    <property type="match status" value="1"/>
</dbReference>
<accession>C0XK84</accession>
<dbReference type="Pfam" id="PF00440">
    <property type="entry name" value="TetR_N"/>
    <property type="match status" value="1"/>
</dbReference>
<evidence type="ECO:0000313" key="5">
    <source>
        <dbReference type="Proteomes" id="UP000003752"/>
    </source>
</evidence>
<reference evidence="4 5" key="1">
    <citation type="submission" date="2009-01" db="EMBL/GenBank/DDBJ databases">
        <authorList>
            <person name="Qin X."/>
            <person name="Bachman B."/>
            <person name="Battles P."/>
            <person name="Bell A."/>
            <person name="Bess C."/>
            <person name="Bickham C."/>
            <person name="Chaboub L."/>
            <person name="Chen D."/>
            <person name="Coyle M."/>
            <person name="Deiros D.R."/>
            <person name="Dinh H."/>
            <person name="Forbes L."/>
            <person name="Fowler G."/>
            <person name="Francisco L."/>
            <person name="Fu Q."/>
            <person name="Gubbala S."/>
            <person name="Hale W."/>
            <person name="Han Y."/>
            <person name="Hemphill L."/>
            <person name="Highlander S.K."/>
            <person name="Hirani K."/>
            <person name="Hogues M."/>
            <person name="Jackson L."/>
            <person name="Jakkamsetti A."/>
            <person name="Javaid M."/>
            <person name="Jiang H."/>
            <person name="Korchina V."/>
            <person name="Kovar C."/>
            <person name="Lara F."/>
            <person name="Lee S."/>
            <person name="Mata R."/>
            <person name="Mathew T."/>
            <person name="Moen C."/>
            <person name="Morales K."/>
            <person name="Munidasa M."/>
            <person name="Nazareth L."/>
            <person name="Ngo R."/>
            <person name="Nguyen L."/>
            <person name="Okwuonu G."/>
            <person name="Ongeri F."/>
            <person name="Patil S."/>
            <person name="Petrosino J."/>
            <person name="Pham C."/>
            <person name="Pham P."/>
            <person name="Pu L.-L."/>
            <person name="Puazo M."/>
            <person name="Raj R."/>
            <person name="Reid J."/>
            <person name="Rouhana J."/>
            <person name="Saada N."/>
            <person name="Shang Y."/>
            <person name="Simmons D."/>
            <person name="Thornton R."/>
            <person name="Warren J."/>
            <person name="Weissenberger G."/>
            <person name="Zhang J."/>
            <person name="Zhang L."/>
            <person name="Zhou C."/>
            <person name="Zhu D."/>
            <person name="Muzny D."/>
            <person name="Worley K."/>
            <person name="Gibbs R."/>
        </authorList>
    </citation>
    <scope>NUCLEOTIDE SEQUENCE [LARGE SCALE GENOMIC DNA]</scope>
    <source>
        <strain evidence="5">ATCC 8290 / DSM 20176 / CCUG 30140 / JCM 1155 / KCTC 3500 / NBRC 15886 / NCIMB 8040 / NRRL B-1843 / 9</strain>
    </source>
</reference>
<proteinExistence type="predicted"/>
<dbReference type="InterPro" id="IPR009057">
    <property type="entry name" value="Homeodomain-like_sf"/>
</dbReference>
<feature type="domain" description="HTH tetR-type" evidence="3">
    <location>
        <begin position="8"/>
        <end position="68"/>
    </location>
</feature>
<dbReference type="InterPro" id="IPR001647">
    <property type="entry name" value="HTH_TetR"/>
</dbReference>
<dbReference type="SUPFAM" id="SSF46689">
    <property type="entry name" value="Homeodomain-like"/>
    <property type="match status" value="1"/>
</dbReference>
<keyword evidence="5" id="KW-1185">Reference proteome</keyword>
<sequence>MPRDLQKLRTKRDIQTAFIKLVNEKGFKNVTVGDIAKESLINRQTFYYHYQDKYQLTEAMIKELVQKYDDLYKHYVAANLKKLDLTSRIPLLFPQTNTFWAENRETAAALFSIEYSDYTLENELKKRFRQYLPTLLGHEPLPLEKNVFPAIILSVIEYVIETGNPPSQEDIIHTFDSISDVFK</sequence>
<dbReference type="PANTHER" id="PTHR43479">
    <property type="entry name" value="ACREF/ENVCD OPERON REPRESSOR-RELATED"/>
    <property type="match status" value="1"/>
</dbReference>
<comment type="caution">
    <text evidence="4">The sequence shown here is derived from an EMBL/GenBank/DDBJ whole genome shotgun (WGS) entry which is preliminary data.</text>
</comment>
<keyword evidence="1 2" id="KW-0238">DNA-binding</keyword>
<organism evidence="4 5">
    <name type="scientific">Lentilactobacillus hilgardii (strain ATCC 8290 / DSM 20176 / CCUG 30140 / JCM 1155 / KCTC 3500 / NBRC 15886 / NCIMB 8040 / NRRL B-1843 / 9)</name>
    <dbReference type="NCBI Taxonomy" id="1423757"/>
    <lineage>
        <taxon>Bacteria</taxon>
        <taxon>Bacillati</taxon>
        <taxon>Bacillota</taxon>
        <taxon>Bacilli</taxon>
        <taxon>Lactobacillales</taxon>
        <taxon>Lactobacillaceae</taxon>
        <taxon>Lentilactobacillus</taxon>
    </lineage>
</organism>
<dbReference type="SMR" id="C0XK84"/>
<evidence type="ECO:0000256" key="2">
    <source>
        <dbReference type="PROSITE-ProRule" id="PRU00335"/>
    </source>
</evidence>
<dbReference type="Gene3D" id="1.10.357.10">
    <property type="entry name" value="Tetracycline Repressor, domain 2"/>
    <property type="match status" value="1"/>
</dbReference>
<dbReference type="GO" id="GO:0003677">
    <property type="term" value="F:DNA binding"/>
    <property type="evidence" value="ECO:0007669"/>
    <property type="project" value="UniProtKB-UniRule"/>
</dbReference>
<dbReference type="HOGENOM" id="CLU_087539_3_3_9"/>
<dbReference type="PATRIC" id="fig|1423757.3.peg.297"/>
<dbReference type="RefSeq" id="WP_003634793.1">
    <property type="nucleotide sequence ID" value="NZ_AZDF01000010.1"/>
</dbReference>
<name>C0XK84_LENH9</name>
<gene>
    <name evidence="4" type="ORF">HMPREF0519_1645</name>
</gene>
<evidence type="ECO:0000313" key="4">
    <source>
        <dbReference type="EMBL" id="EEI24268.1"/>
    </source>
</evidence>
<dbReference type="PANTHER" id="PTHR43479:SF7">
    <property type="entry name" value="TETR-FAMILY TRANSCRIPTIONAL REGULATOR"/>
    <property type="match status" value="1"/>
</dbReference>
<dbReference type="EMBL" id="ACGP01000149">
    <property type="protein sequence ID" value="EEI24268.1"/>
    <property type="molecule type" value="Genomic_DNA"/>
</dbReference>